<evidence type="ECO:0000313" key="1">
    <source>
        <dbReference type="EMBL" id="KAI5664185.1"/>
    </source>
</evidence>
<gene>
    <name evidence="1" type="ORF">M9H77_23508</name>
</gene>
<organism evidence="1 2">
    <name type="scientific">Catharanthus roseus</name>
    <name type="common">Madagascar periwinkle</name>
    <name type="synonym">Vinca rosea</name>
    <dbReference type="NCBI Taxonomy" id="4058"/>
    <lineage>
        <taxon>Eukaryota</taxon>
        <taxon>Viridiplantae</taxon>
        <taxon>Streptophyta</taxon>
        <taxon>Embryophyta</taxon>
        <taxon>Tracheophyta</taxon>
        <taxon>Spermatophyta</taxon>
        <taxon>Magnoliopsida</taxon>
        <taxon>eudicotyledons</taxon>
        <taxon>Gunneridae</taxon>
        <taxon>Pentapetalae</taxon>
        <taxon>asterids</taxon>
        <taxon>lamiids</taxon>
        <taxon>Gentianales</taxon>
        <taxon>Apocynaceae</taxon>
        <taxon>Rauvolfioideae</taxon>
        <taxon>Vinceae</taxon>
        <taxon>Catharanthinae</taxon>
        <taxon>Catharanthus</taxon>
    </lineage>
</organism>
<dbReference type="EMBL" id="CM044705">
    <property type="protein sequence ID" value="KAI5664185.1"/>
    <property type="molecule type" value="Genomic_DNA"/>
</dbReference>
<comment type="caution">
    <text evidence="1">The sequence shown here is derived from an EMBL/GenBank/DDBJ whole genome shotgun (WGS) entry which is preliminary data.</text>
</comment>
<keyword evidence="2" id="KW-1185">Reference proteome</keyword>
<protein>
    <submittedName>
        <fullName evidence="1">Uncharacterized protein</fullName>
    </submittedName>
</protein>
<name>A0ACC0AV15_CATRO</name>
<sequence>MELALFAKLYNEKVVKEFYANNTKDFGNSESLAYGHMYMRRHVIDFLPANIAHYLSCPYYSDIEGIGLEEEVNFDEVVKVLTGDVGAIWPKTNRLNSNLIKMPYRALFRVFCGNWLPTTNLLMWSPTPSTQGHPGPVHSTRQQSIKKKHSNTHVALPSPPPPSADSSEVSTSLDLLNQQLSDAWPCGHRLGPTALPNVVSRSGPTVAGTFVQFCRQPILLSIKWRAFSPKKYLFFKQRIVKLLPSPSPSSSEK</sequence>
<accession>A0ACC0AV15</accession>
<proteinExistence type="predicted"/>
<reference evidence="2" key="1">
    <citation type="journal article" date="2023" name="Nat. Plants">
        <title>Single-cell RNA sequencing provides a high-resolution roadmap for understanding the multicellular compartmentation of specialized metabolism.</title>
        <authorList>
            <person name="Sun S."/>
            <person name="Shen X."/>
            <person name="Li Y."/>
            <person name="Li Y."/>
            <person name="Wang S."/>
            <person name="Li R."/>
            <person name="Zhang H."/>
            <person name="Shen G."/>
            <person name="Guo B."/>
            <person name="Wei J."/>
            <person name="Xu J."/>
            <person name="St-Pierre B."/>
            <person name="Chen S."/>
            <person name="Sun C."/>
        </authorList>
    </citation>
    <scope>NUCLEOTIDE SEQUENCE [LARGE SCALE GENOMIC DNA]</scope>
</reference>
<dbReference type="Proteomes" id="UP001060085">
    <property type="component" value="Linkage Group LG05"/>
</dbReference>
<evidence type="ECO:0000313" key="2">
    <source>
        <dbReference type="Proteomes" id="UP001060085"/>
    </source>
</evidence>